<gene>
    <name evidence="1" type="ordered locus">Clole_3725</name>
</gene>
<dbReference type="AlphaFoldDB" id="F2JHR4"/>
<dbReference type="HOGENOM" id="CLU_1072379_0_0_9"/>
<dbReference type="Proteomes" id="UP000008467">
    <property type="component" value="Chromosome"/>
</dbReference>
<evidence type="ECO:0000313" key="1">
    <source>
        <dbReference type="EMBL" id="ADZ85406.1"/>
    </source>
</evidence>
<reference evidence="1 2" key="1">
    <citation type="journal article" date="2011" name="J. Bacteriol.">
        <title>Complete genome sequence of the cellulose-degrading bacterium Cellulosilyticum lentocellum.</title>
        <authorList>
            <consortium name="US DOE Joint Genome Institute"/>
            <person name="Miller D.A."/>
            <person name="Suen G."/>
            <person name="Bruce D."/>
            <person name="Copeland A."/>
            <person name="Cheng J.F."/>
            <person name="Detter C."/>
            <person name="Goodwin L.A."/>
            <person name="Han C.S."/>
            <person name="Hauser L.J."/>
            <person name="Land M.L."/>
            <person name="Lapidus A."/>
            <person name="Lucas S."/>
            <person name="Meincke L."/>
            <person name="Pitluck S."/>
            <person name="Tapia R."/>
            <person name="Teshima H."/>
            <person name="Woyke T."/>
            <person name="Fox B.G."/>
            <person name="Angert E.R."/>
            <person name="Currie C.R."/>
        </authorList>
    </citation>
    <scope>NUCLEOTIDE SEQUENCE [LARGE SCALE GENOMIC DNA]</scope>
    <source>
        <strain evidence="2">ATCC 49066 / DSM 5427 / NCIMB 11756 / RHM5</strain>
    </source>
</reference>
<dbReference type="STRING" id="642492.Clole_3725"/>
<dbReference type="EMBL" id="CP002582">
    <property type="protein sequence ID" value="ADZ85406.1"/>
    <property type="molecule type" value="Genomic_DNA"/>
</dbReference>
<name>F2JHR4_CELLD</name>
<protein>
    <submittedName>
        <fullName evidence="1">Uncharacterized protein</fullName>
    </submittedName>
</protein>
<accession>F2JHR4</accession>
<evidence type="ECO:0000313" key="2">
    <source>
        <dbReference type="Proteomes" id="UP000008467"/>
    </source>
</evidence>
<proteinExistence type="predicted"/>
<organism evidence="1 2">
    <name type="scientific">Cellulosilyticum lentocellum (strain ATCC 49066 / DSM 5427 / NCIMB 11756 / RHM5)</name>
    <name type="common">Clostridium lentocellum</name>
    <dbReference type="NCBI Taxonomy" id="642492"/>
    <lineage>
        <taxon>Bacteria</taxon>
        <taxon>Bacillati</taxon>
        <taxon>Bacillota</taxon>
        <taxon>Clostridia</taxon>
        <taxon>Lachnospirales</taxon>
        <taxon>Cellulosilyticaceae</taxon>
        <taxon>Cellulosilyticum</taxon>
    </lineage>
</organism>
<dbReference type="KEGG" id="cle:Clole_3725"/>
<dbReference type="RefSeq" id="WP_013658682.1">
    <property type="nucleotide sequence ID" value="NC_015275.1"/>
</dbReference>
<keyword evidence="2" id="KW-1185">Reference proteome</keyword>
<sequence length="259" mass="30261">MKAKSKRIIIGAIIVGLIIVVIVQQQKAKNEQRKQVMIEKMSSYLKDKYNEEFEYVSSYSFIGAGELQKTFRAKFQPIGEPDLKFNCTDNGSLGLSDGFLIVLGRKVMQPYGEQLCKEVFKNGEKYLVYAEVIPDTTISYKKRATLQTFIDNQDKNKVYFDIVVSLYGEYEKEEIRKKVYEIGQLMRKVGIKKRLEVVVKVYDANAEFLKDQERNYDREGLMFKCILDSEYNEDFSFENITFENRFILNDYSKDKGDEK</sequence>